<evidence type="ECO:0000313" key="6">
    <source>
        <dbReference type="EMBL" id="PSK92506.1"/>
    </source>
</evidence>
<evidence type="ECO:0000256" key="2">
    <source>
        <dbReference type="ARBA" id="ARBA00012000"/>
    </source>
</evidence>
<sequence length="301" mass="33967">MKAPVLLSLPVPDLFSFDECLWFLDRGLDDCMHRVQDGYLYKALDTGQGRLLFQLGCREGQLQVTLPAGEASVFNLQYLSGYIREWLHLDAGLQPFYRKLESVKSLAYMTTAFRGLRLPAINSLFEALCWSIIGQQINLTFAYKLKRRLVEHYGTSITAGNVTCFIFPEPAALAGAEEAVLREMQFSRQKINYLVALAAAFEAGVMDRSRLDALPSFADRQQALLQLKGVGVWTANYVLMKSLREPGSIPHGDAGLLQALVAHGIMKDRKDLAAAERLYRKFKGWESYLVFYLWRSLAPRT</sequence>
<dbReference type="SMART" id="SM00478">
    <property type="entry name" value="ENDO3c"/>
    <property type="match status" value="1"/>
</dbReference>
<dbReference type="RefSeq" id="WP_106522696.1">
    <property type="nucleotide sequence ID" value="NZ_PYGD01000003.1"/>
</dbReference>
<accession>A0A2P8D5L2</accession>
<dbReference type="GO" id="GO:0043916">
    <property type="term" value="F:DNA-7-methylguanine glycosylase activity"/>
    <property type="evidence" value="ECO:0007669"/>
    <property type="project" value="TreeGrafter"/>
</dbReference>
<feature type="domain" description="HhH-GPD" evidence="5">
    <location>
        <begin position="133"/>
        <end position="298"/>
    </location>
</feature>
<dbReference type="GO" id="GO:0006307">
    <property type="term" value="P:DNA alkylation repair"/>
    <property type="evidence" value="ECO:0007669"/>
    <property type="project" value="TreeGrafter"/>
</dbReference>
<dbReference type="GO" id="GO:0005737">
    <property type="term" value="C:cytoplasm"/>
    <property type="evidence" value="ECO:0007669"/>
    <property type="project" value="TreeGrafter"/>
</dbReference>
<evidence type="ECO:0000256" key="4">
    <source>
        <dbReference type="ARBA" id="ARBA00023204"/>
    </source>
</evidence>
<dbReference type="Gene3D" id="3.30.310.20">
    <property type="entry name" value="DNA-3-methyladenine glycosylase AlkA, N-terminal domain"/>
    <property type="match status" value="1"/>
</dbReference>
<evidence type="ECO:0000259" key="5">
    <source>
        <dbReference type="SMART" id="SM00478"/>
    </source>
</evidence>
<dbReference type="PANTHER" id="PTHR43003">
    <property type="entry name" value="DNA-3-METHYLADENINE GLYCOSYLASE"/>
    <property type="match status" value="1"/>
</dbReference>
<protein>
    <recommendedName>
        <fullName evidence="2">DNA-3-methyladenine glycosylase II</fullName>
        <ecNumber evidence="2">3.2.2.21</ecNumber>
    </recommendedName>
</protein>
<dbReference type="GO" id="GO:0008725">
    <property type="term" value="F:DNA-3-methyladenine glycosylase activity"/>
    <property type="evidence" value="ECO:0007669"/>
    <property type="project" value="TreeGrafter"/>
</dbReference>
<comment type="caution">
    <text evidence="6">The sequence shown here is derived from an EMBL/GenBank/DDBJ whole genome shotgun (WGS) entry which is preliminary data.</text>
</comment>
<evidence type="ECO:0000313" key="7">
    <source>
        <dbReference type="Proteomes" id="UP000240572"/>
    </source>
</evidence>
<dbReference type="Proteomes" id="UP000240572">
    <property type="component" value="Unassembled WGS sequence"/>
</dbReference>
<reference evidence="6 7" key="1">
    <citation type="submission" date="2018-03" db="EMBL/GenBank/DDBJ databases">
        <title>Genomic Encyclopedia of Type Strains, Phase III (KMG-III): the genomes of soil and plant-associated and newly described type strains.</title>
        <authorList>
            <person name="Whitman W."/>
        </authorList>
    </citation>
    <scope>NUCLEOTIDE SEQUENCE [LARGE SCALE GENOMIC DNA]</scope>
    <source>
        <strain evidence="6 7">CGMCC 1.12700</strain>
    </source>
</reference>
<dbReference type="InterPro" id="IPR051912">
    <property type="entry name" value="Alkylbase_DNA_Glycosylase/TA"/>
</dbReference>
<dbReference type="GO" id="GO:0006285">
    <property type="term" value="P:base-excision repair, AP site formation"/>
    <property type="evidence" value="ECO:0007669"/>
    <property type="project" value="TreeGrafter"/>
</dbReference>
<dbReference type="InterPro" id="IPR011257">
    <property type="entry name" value="DNA_glycosylase"/>
</dbReference>
<gene>
    <name evidence="6" type="ORF">B0I18_10383</name>
</gene>
<proteinExistence type="predicted"/>
<keyword evidence="4" id="KW-0234">DNA repair</keyword>
<dbReference type="Pfam" id="PF00730">
    <property type="entry name" value="HhH-GPD"/>
    <property type="match status" value="1"/>
</dbReference>
<name>A0A2P8D5L2_9BACT</name>
<dbReference type="PANTHER" id="PTHR43003:SF12">
    <property type="entry name" value="DNA-3-METHYLADENINE GLYCOSYLASE"/>
    <property type="match status" value="1"/>
</dbReference>
<keyword evidence="3" id="KW-0227">DNA damage</keyword>
<dbReference type="Gene3D" id="1.10.340.30">
    <property type="entry name" value="Hypothetical protein, domain 2"/>
    <property type="match status" value="1"/>
</dbReference>
<keyword evidence="7" id="KW-1185">Reference proteome</keyword>
<organism evidence="6 7">
    <name type="scientific">Taibaiella chishuiensis</name>
    <dbReference type="NCBI Taxonomy" id="1434707"/>
    <lineage>
        <taxon>Bacteria</taxon>
        <taxon>Pseudomonadati</taxon>
        <taxon>Bacteroidota</taxon>
        <taxon>Chitinophagia</taxon>
        <taxon>Chitinophagales</taxon>
        <taxon>Chitinophagaceae</taxon>
        <taxon>Taibaiella</taxon>
    </lineage>
</organism>
<dbReference type="SUPFAM" id="SSF48150">
    <property type="entry name" value="DNA-glycosylase"/>
    <property type="match status" value="1"/>
</dbReference>
<dbReference type="AlphaFoldDB" id="A0A2P8D5L2"/>
<dbReference type="OrthoDB" id="9785929at2"/>
<comment type="catalytic activity">
    <reaction evidence="1">
        <text>Hydrolysis of alkylated DNA, releasing 3-methyladenine, 3-methylguanine, 7-methylguanine and 7-methyladenine.</text>
        <dbReference type="EC" id="3.2.2.21"/>
    </reaction>
</comment>
<evidence type="ECO:0000256" key="3">
    <source>
        <dbReference type="ARBA" id="ARBA00022763"/>
    </source>
</evidence>
<evidence type="ECO:0000256" key="1">
    <source>
        <dbReference type="ARBA" id="ARBA00000086"/>
    </source>
</evidence>
<dbReference type="EC" id="3.2.2.21" evidence="2"/>
<dbReference type="CDD" id="cd00056">
    <property type="entry name" value="ENDO3c"/>
    <property type="match status" value="1"/>
</dbReference>
<dbReference type="GO" id="GO:0032993">
    <property type="term" value="C:protein-DNA complex"/>
    <property type="evidence" value="ECO:0007669"/>
    <property type="project" value="TreeGrafter"/>
</dbReference>
<dbReference type="InterPro" id="IPR037046">
    <property type="entry name" value="AlkA_N_sf"/>
</dbReference>
<dbReference type="InterPro" id="IPR003265">
    <property type="entry name" value="HhH-GPD_domain"/>
</dbReference>
<dbReference type="EMBL" id="PYGD01000003">
    <property type="protein sequence ID" value="PSK92506.1"/>
    <property type="molecule type" value="Genomic_DNA"/>
</dbReference>
<dbReference type="GO" id="GO:0032131">
    <property type="term" value="F:alkylated DNA binding"/>
    <property type="evidence" value="ECO:0007669"/>
    <property type="project" value="TreeGrafter"/>
</dbReference>